<dbReference type="EMBL" id="HBIX01016525">
    <property type="protein sequence ID" value="CAE0719204.1"/>
    <property type="molecule type" value="Transcribed_RNA"/>
</dbReference>
<protein>
    <submittedName>
        <fullName evidence="1">Uncharacterized protein</fullName>
    </submittedName>
</protein>
<evidence type="ECO:0000313" key="2">
    <source>
        <dbReference type="EMBL" id="CAE0719202.1"/>
    </source>
</evidence>
<name>A0A6U9ZHL1_9STRA</name>
<dbReference type="EMBL" id="HBIX01016521">
    <property type="protein sequence ID" value="CAE0719200.1"/>
    <property type="molecule type" value="Transcribed_RNA"/>
</dbReference>
<organism evidence="1">
    <name type="scientific">Pseudo-nitzschia australis</name>
    <dbReference type="NCBI Taxonomy" id="44445"/>
    <lineage>
        <taxon>Eukaryota</taxon>
        <taxon>Sar</taxon>
        <taxon>Stramenopiles</taxon>
        <taxon>Ochrophyta</taxon>
        <taxon>Bacillariophyta</taxon>
        <taxon>Bacillariophyceae</taxon>
        <taxon>Bacillariophycidae</taxon>
        <taxon>Bacillariales</taxon>
        <taxon>Bacillariaceae</taxon>
        <taxon>Pseudo-nitzschia</taxon>
    </lineage>
</organism>
<evidence type="ECO:0000313" key="1">
    <source>
        <dbReference type="EMBL" id="CAE0719200.1"/>
    </source>
</evidence>
<dbReference type="AlphaFoldDB" id="A0A6U9ZHL1"/>
<evidence type="ECO:0000313" key="3">
    <source>
        <dbReference type="EMBL" id="CAE0719204.1"/>
    </source>
</evidence>
<dbReference type="EMBL" id="HBIX01016523">
    <property type="protein sequence ID" value="CAE0719202.1"/>
    <property type="molecule type" value="Transcribed_RNA"/>
</dbReference>
<reference evidence="1" key="1">
    <citation type="submission" date="2021-01" db="EMBL/GenBank/DDBJ databases">
        <authorList>
            <person name="Corre E."/>
            <person name="Pelletier E."/>
            <person name="Niang G."/>
            <person name="Scheremetjew M."/>
            <person name="Finn R."/>
            <person name="Kale V."/>
            <person name="Holt S."/>
            <person name="Cochrane G."/>
            <person name="Meng A."/>
            <person name="Brown T."/>
            <person name="Cohen L."/>
        </authorList>
    </citation>
    <scope>NUCLEOTIDE SEQUENCE</scope>
    <source>
        <strain evidence="1">10249 10 AB</strain>
    </source>
</reference>
<sequence length="128" mass="14041">MMHAINDIASSGNVESIYAVTIYFLNYAASYPDAKVIYQASDMILIVDSDATYSVHPKAQSRVGRYLYLENKEQTQFNGPALVLAKIIKNVMTSAAKAEVGALYMNAQEVLAVRQCLIELGHPQPATL</sequence>
<gene>
    <name evidence="1" type="ORF">PAUS00366_LOCUS11954</name>
    <name evidence="2" type="ORF">PAUS00366_LOCUS11956</name>
    <name evidence="3" type="ORF">PAUS00366_LOCUS11958</name>
</gene>
<proteinExistence type="predicted"/>
<accession>A0A6U9ZHL1</accession>